<reference evidence="1 2" key="1">
    <citation type="journal article" date="2022" name="bioRxiv">
        <title>The genome of the oomycete Peronosclerospora sorghi, a cosmopolitan pathogen of maize and sorghum, is inflated with dispersed pseudogenes.</title>
        <authorList>
            <person name="Fletcher K."/>
            <person name="Martin F."/>
            <person name="Isakeit T."/>
            <person name="Cavanaugh K."/>
            <person name="Magill C."/>
            <person name="Michelmore R."/>
        </authorList>
    </citation>
    <scope>NUCLEOTIDE SEQUENCE [LARGE SCALE GENOMIC DNA]</scope>
    <source>
        <strain evidence="1">P6</strain>
    </source>
</reference>
<proteinExistence type="predicted"/>
<evidence type="ECO:0000313" key="1">
    <source>
        <dbReference type="EMBL" id="KAI9906561.1"/>
    </source>
</evidence>
<gene>
    <name evidence="1" type="ORF">PsorP6_004079</name>
</gene>
<name>A0ACC0VM47_9STRA</name>
<keyword evidence="2" id="KW-1185">Reference proteome</keyword>
<dbReference type="Proteomes" id="UP001163321">
    <property type="component" value="Chromosome 8"/>
</dbReference>
<evidence type="ECO:0000313" key="2">
    <source>
        <dbReference type="Proteomes" id="UP001163321"/>
    </source>
</evidence>
<comment type="caution">
    <text evidence="1">The sequence shown here is derived from an EMBL/GenBank/DDBJ whole genome shotgun (WGS) entry which is preliminary data.</text>
</comment>
<dbReference type="EMBL" id="CM047587">
    <property type="protein sequence ID" value="KAI9906561.1"/>
    <property type="molecule type" value="Genomic_DNA"/>
</dbReference>
<accession>A0ACC0VM47</accession>
<sequence length="182" mass="20248">MATHFNFAFGSSRIARRAYPVWPTSNLIFTSSFAPIPKFDDRFARQNRYELPTEFPLASPYSGIVHHLSGTNICAQTQIFHHEGSLSVDSATSQTEVRNVSYLRQLALTFTFISRWGFDTLTLAHMLDSLVRVSRRVGSLHFVNVPNGNKLKSASIHTQPPAHSKLSAHGVHGDADPLKSTL</sequence>
<protein>
    <submittedName>
        <fullName evidence="1">Uncharacterized protein</fullName>
    </submittedName>
</protein>
<organism evidence="1 2">
    <name type="scientific">Peronosclerospora sorghi</name>
    <dbReference type="NCBI Taxonomy" id="230839"/>
    <lineage>
        <taxon>Eukaryota</taxon>
        <taxon>Sar</taxon>
        <taxon>Stramenopiles</taxon>
        <taxon>Oomycota</taxon>
        <taxon>Peronosporomycetes</taxon>
        <taxon>Peronosporales</taxon>
        <taxon>Peronosporaceae</taxon>
        <taxon>Peronosclerospora</taxon>
    </lineage>
</organism>